<dbReference type="EMBL" id="JPGY02000001">
    <property type="protein sequence ID" value="KRU13760.1"/>
    <property type="molecule type" value="Genomic_DNA"/>
</dbReference>
<evidence type="ECO:0000313" key="2">
    <source>
        <dbReference type="EMBL" id="KRU13760.1"/>
    </source>
</evidence>
<dbReference type="GeneID" id="93076277"/>
<dbReference type="KEGG" id="cpat:CLPA_c01400"/>
<protein>
    <submittedName>
        <fullName evidence="1">Uncharacterized protein</fullName>
    </submittedName>
</protein>
<reference evidence="2 3" key="3">
    <citation type="journal article" name="Genome Announc.">
        <title>Improved Draft Genome Sequence of Clostridium pasteurianum Strain ATCC 6013 (DSM 525) Using a Hybrid Next-Generation Sequencing Approach.</title>
        <authorList>
            <person name="Pyne M.E."/>
            <person name="Utturkar S."/>
            <person name="Brown S.D."/>
            <person name="Moo-Young M."/>
            <person name="Chung D.A."/>
            <person name="Chou C.P."/>
        </authorList>
    </citation>
    <scope>NUCLEOTIDE SEQUENCE [LARGE SCALE GENOMIC DNA]</scope>
    <source>
        <strain evidence="2 3">ATCC 6013</strain>
    </source>
</reference>
<dbReference type="EMBL" id="CP009268">
    <property type="protein sequence ID" value="AJA50228.1"/>
    <property type="molecule type" value="Genomic_DNA"/>
</dbReference>
<dbReference type="Proteomes" id="UP000028042">
    <property type="component" value="Unassembled WGS sequence"/>
</dbReference>
<name>A0A0H3J5M9_CLOPA</name>
<proteinExistence type="predicted"/>
<gene>
    <name evidence="1" type="ORF">CLPA_c01400</name>
    <name evidence="2" type="ORF">CP6013_03008</name>
</gene>
<evidence type="ECO:0000313" key="3">
    <source>
        <dbReference type="Proteomes" id="UP000028042"/>
    </source>
</evidence>
<dbReference type="Proteomes" id="UP000030905">
    <property type="component" value="Chromosome"/>
</dbReference>
<keyword evidence="4" id="KW-1185">Reference proteome</keyword>
<sequence length="105" mass="11764">MDISLVALKVVLKVVHLQKATTVVLHPRVLNLEILVVLLPVALVKIHLLIKAVIIQGVIPVVMAGLIKTAIIQTPPQLNVLLYQYLYQYLLVEDHIMVEVMVMLQ</sequence>
<dbReference type="KEGG" id="cpae:CPAST_c01400"/>
<accession>A0A0H3J5M9</accession>
<evidence type="ECO:0000313" key="4">
    <source>
        <dbReference type="Proteomes" id="UP000030905"/>
    </source>
</evidence>
<reference evidence="1 4" key="1">
    <citation type="journal article" date="2015" name="Genome Announc.">
        <title>Complete Genome Sequence of the Nitrogen-Fixing and Solvent-Producing Clostridium pasteurianum DSM 525.</title>
        <authorList>
            <person name="Poehlein A."/>
            <person name="Grosse-Honebrink A."/>
            <person name="Zhang Y."/>
            <person name="Minton N.P."/>
            <person name="Daniel R."/>
        </authorList>
    </citation>
    <scope>NUCLEOTIDE SEQUENCE [LARGE SCALE GENOMIC DNA]</scope>
    <source>
        <strain evidence="1">DSM 525</strain>
        <strain evidence="4">DSM 525 / ATCC 6013</strain>
    </source>
</reference>
<evidence type="ECO:0000313" key="1">
    <source>
        <dbReference type="EMBL" id="AJA50228.1"/>
    </source>
</evidence>
<organism evidence="1 4">
    <name type="scientific">Clostridium pasteurianum DSM 525 = ATCC 6013</name>
    <dbReference type="NCBI Taxonomy" id="1262449"/>
    <lineage>
        <taxon>Bacteria</taxon>
        <taxon>Bacillati</taxon>
        <taxon>Bacillota</taxon>
        <taxon>Clostridia</taxon>
        <taxon>Eubacteriales</taxon>
        <taxon>Clostridiaceae</taxon>
        <taxon>Clostridium</taxon>
    </lineage>
</organism>
<dbReference type="AlphaFoldDB" id="A0A0H3J5M9"/>
<dbReference type="RefSeq" id="WP_003440354.1">
    <property type="nucleotide sequence ID" value="NZ_ANZB01000001.1"/>
</dbReference>
<reference evidence="2" key="2">
    <citation type="submission" date="2015-10" db="EMBL/GenBank/DDBJ databases">
        <title>Improved Draft Genome Sequence of Clostridium pasteurianum Strain ATCC 6013 (DSM 525) Using a Hybrid Next-Generation Sequencing Approach.</title>
        <authorList>
            <person name="Pyne M.E."/>
            <person name="Utturkar S.M."/>
            <person name="Brown S.D."/>
            <person name="Moo-Young M."/>
            <person name="Chung D.A."/>
            <person name="Chou P.C."/>
        </authorList>
    </citation>
    <scope>NUCLEOTIDE SEQUENCE</scope>
    <source>
        <strain evidence="2">ATCC 6013</strain>
    </source>
</reference>